<dbReference type="Proteomes" id="UP001432039">
    <property type="component" value="Chromosome"/>
</dbReference>
<evidence type="ECO:0000313" key="5">
    <source>
        <dbReference type="EMBL" id="WUQ17119.1"/>
    </source>
</evidence>
<dbReference type="InterPro" id="IPR013830">
    <property type="entry name" value="SGNH_hydro"/>
</dbReference>
<dbReference type="Pfam" id="PF13517">
    <property type="entry name" value="FG-GAP_3"/>
    <property type="match status" value="2"/>
</dbReference>
<organism evidence="5 6">
    <name type="scientific">Streptomyces virginiae</name>
    <name type="common">Streptomyces cinnamonensis</name>
    <dbReference type="NCBI Taxonomy" id="1961"/>
    <lineage>
        <taxon>Bacteria</taxon>
        <taxon>Bacillati</taxon>
        <taxon>Actinomycetota</taxon>
        <taxon>Actinomycetes</taxon>
        <taxon>Kitasatosporales</taxon>
        <taxon>Streptomycetaceae</taxon>
        <taxon>Streptomyces</taxon>
    </lineage>
</organism>
<feature type="region of interest" description="Disordered" evidence="2">
    <location>
        <begin position="524"/>
        <end position="544"/>
    </location>
</feature>
<protein>
    <submittedName>
        <fullName evidence="5">GDSL-type esterase/lipase family protein</fullName>
    </submittedName>
</protein>
<gene>
    <name evidence="5" type="ORF">OG517_40135</name>
</gene>
<dbReference type="Pfam" id="PF13472">
    <property type="entry name" value="Lipase_GDSL_2"/>
    <property type="match status" value="1"/>
</dbReference>
<evidence type="ECO:0000256" key="2">
    <source>
        <dbReference type="SAM" id="MobiDB-lite"/>
    </source>
</evidence>
<dbReference type="SUPFAM" id="SSF69318">
    <property type="entry name" value="Integrin alpha N-terminal domain"/>
    <property type="match status" value="1"/>
</dbReference>
<keyword evidence="6" id="KW-1185">Reference proteome</keyword>
<dbReference type="PANTHER" id="PTHR30383:SF5">
    <property type="entry name" value="SGNH HYDROLASE-TYPE ESTERASE DOMAIN-CONTAINING PROTEIN"/>
    <property type="match status" value="1"/>
</dbReference>
<dbReference type="InterPro" id="IPR013517">
    <property type="entry name" value="FG-GAP"/>
</dbReference>
<evidence type="ECO:0000256" key="3">
    <source>
        <dbReference type="SAM" id="SignalP"/>
    </source>
</evidence>
<feature type="signal peptide" evidence="3">
    <location>
        <begin position="1"/>
        <end position="38"/>
    </location>
</feature>
<dbReference type="InterPro" id="IPR028994">
    <property type="entry name" value="Integrin_alpha_N"/>
</dbReference>
<dbReference type="EMBL" id="CP108090">
    <property type="protein sequence ID" value="WUQ17119.1"/>
    <property type="molecule type" value="Genomic_DNA"/>
</dbReference>
<keyword evidence="1 3" id="KW-0732">Signal</keyword>
<reference evidence="5" key="1">
    <citation type="submission" date="2022-10" db="EMBL/GenBank/DDBJ databases">
        <title>The complete genomes of actinobacterial strains from the NBC collection.</title>
        <authorList>
            <person name="Joergensen T.S."/>
            <person name="Alvarez Arevalo M."/>
            <person name="Sterndorff E.B."/>
            <person name="Faurdal D."/>
            <person name="Vuksanovic O."/>
            <person name="Mourched A.-S."/>
            <person name="Charusanti P."/>
            <person name="Shaw S."/>
            <person name="Blin K."/>
            <person name="Weber T."/>
        </authorList>
    </citation>
    <scope>NUCLEOTIDE SEQUENCE</scope>
    <source>
        <strain evidence="5">NBC_00248</strain>
    </source>
</reference>
<proteinExistence type="predicted"/>
<sequence length="827" mass="89290">MPFVTGSPRPPGGRALTVPLLVLALLASLLALAPQAAAADIPTQEEVSRALDSAPSTNYFWTGRTGKCAGEEDSVKGTAEQLARERGGKTLEMRLREAGVKMPSFDAPDPAKDIWRFASREYARKTSYQAWVIKGTCVRDDNTWEDKEFPNLKSGGQVHCVWEIDAEHPFAEKLIWNDWFWGGTCRKDVHLYNKARVACYVYDRPSSRWDHESLNARTFRDLWFISGTPWRGRRTDRAVDRNAEGFLFSIEPASSLSGDMDKFLHDHDYLLGWFRPGDIRPYRVEVFDSSTTFHREWSEPYDTVCGTGAGSPAAPRGSAELSKRAVTVMPLGDSITAGVGSSTAAGYRAPLYDDLKRAAKSVDFVGSLHTGTMPDGDNEGHPGRRIDQIAKAADCSVPAQRPNVVTLHAGTNDLNQNHDVKAAPARLGSLIDQVLDDDPEATVLVADLVPATKPGLQPLIDAYNAQLPSVVGGFRDRGKHVALLDMSAVTTADLAQPAHPNDTGYRKMADVFLDGIAQAAADGWLEDPRNGTGKGCGSADDDGSKAGPGWEAIGVIAPGMNTCTGRTDLVEINGDGRADYVKVGDDGSVCAAFNTPGADLLHPHWVNPTPGRGLFPPMGPAGFGAGVRFADVTGDGRDEYLYVSPEGAVTAWLNDGRQGDDDQHPYFGRNLGVIAPGVRGATREQIRFADINGDRRADFLRVTETGAVDAYVNTPDSDGTIHWKEWLNWAGGVQGGSRDKLRLADVNGDRKDDYLIVGSTGAVHAYINNGGGGAGSFIKEMYFVNETGYPGDKTTFRDVDGDGKADYVVIYDGGAIRAWHNRGGNTG</sequence>
<evidence type="ECO:0000259" key="4">
    <source>
        <dbReference type="Pfam" id="PF13472"/>
    </source>
</evidence>
<dbReference type="Gene3D" id="3.40.50.1110">
    <property type="entry name" value="SGNH hydrolase"/>
    <property type="match status" value="1"/>
</dbReference>
<dbReference type="SUPFAM" id="SSF52266">
    <property type="entry name" value="SGNH hydrolase"/>
    <property type="match status" value="1"/>
</dbReference>
<accession>A0ABZ1TMP7</accession>
<feature type="domain" description="SGNH hydrolase-type esterase" evidence="4">
    <location>
        <begin position="331"/>
        <end position="506"/>
    </location>
</feature>
<dbReference type="InterPro" id="IPR051532">
    <property type="entry name" value="Ester_Hydrolysis_Enzymes"/>
</dbReference>
<evidence type="ECO:0000256" key="1">
    <source>
        <dbReference type="ARBA" id="ARBA00022729"/>
    </source>
</evidence>
<dbReference type="RefSeq" id="WP_328965348.1">
    <property type="nucleotide sequence ID" value="NZ_CP108090.1"/>
</dbReference>
<dbReference type="InterPro" id="IPR036514">
    <property type="entry name" value="SGNH_hydro_sf"/>
</dbReference>
<dbReference type="CDD" id="cd01833">
    <property type="entry name" value="XynB_like"/>
    <property type="match status" value="1"/>
</dbReference>
<name>A0ABZ1TMP7_STRVG</name>
<dbReference type="PANTHER" id="PTHR30383">
    <property type="entry name" value="THIOESTERASE 1/PROTEASE 1/LYSOPHOSPHOLIPASE L1"/>
    <property type="match status" value="1"/>
</dbReference>
<feature type="chain" id="PRO_5046802790" evidence="3">
    <location>
        <begin position="39"/>
        <end position="827"/>
    </location>
</feature>
<evidence type="ECO:0000313" key="6">
    <source>
        <dbReference type="Proteomes" id="UP001432039"/>
    </source>
</evidence>